<dbReference type="NCBIfam" id="TIGR02550">
    <property type="entry name" value="flagell_flgL"/>
    <property type="match status" value="1"/>
</dbReference>
<dbReference type="GO" id="GO:0005198">
    <property type="term" value="F:structural molecule activity"/>
    <property type="evidence" value="ECO:0007669"/>
    <property type="project" value="InterPro"/>
</dbReference>
<sequence>MRVTNKMLANNYLTDMTTNLNNLQKIQQQMSSGKNFTKPSDDPFNVARAMQMHTAIDANTQYNKNISNTINWLDVTDTSLNELGEVFQGLREKIVAAGNAAYGSDERIKIKDDVNQKIGQIGQILNTTFAGEYIFGGTKGASKPVDASMDSSVGTVSKTSGEEGTVNGKFYGSGNASFKIEIAEVNKSNKVTKVNVLKSTDNGVTFKAISPSAIQISTDGTFNVGNDLTFSIKDGSANKAAAYDKDGKKTTDGSTYTFDCTSSGNARLIYCKADKTELDTSVANTDPSSEDALQFDMISTKRQTEISQGVLVDYNVSATSVIKYGAASDEDVRSLLSRIVNHLDGKDDAGNANEGDATKALNTKDLSDIDLAMKQILKVRSEVGAKQVRMDSAKSQNEMGNYDMSEILTKTEGVDITQKTMELATMQTVYLASLQTGAKVLQPTLMDYMR</sequence>
<proteinExistence type="predicted"/>
<keyword evidence="2" id="KW-0966">Cell projection</keyword>
<gene>
    <name evidence="2" type="ORF">B9W14_03925</name>
</gene>
<dbReference type="AlphaFoldDB" id="A0A2U8DLT7"/>
<evidence type="ECO:0000313" key="2">
    <source>
        <dbReference type="EMBL" id="AWI03666.1"/>
    </source>
</evidence>
<dbReference type="GO" id="GO:0009424">
    <property type="term" value="C:bacterial-type flagellum hook"/>
    <property type="evidence" value="ECO:0007669"/>
    <property type="project" value="InterPro"/>
</dbReference>
<dbReference type="InterPro" id="IPR001492">
    <property type="entry name" value="Flagellin"/>
</dbReference>
<dbReference type="PANTHER" id="PTHR42792">
    <property type="entry name" value="FLAGELLIN"/>
    <property type="match status" value="1"/>
</dbReference>
<dbReference type="RefSeq" id="WP_032076697.1">
    <property type="nucleotide sequence ID" value="NZ_CP020953.1"/>
</dbReference>
<evidence type="ECO:0000259" key="1">
    <source>
        <dbReference type="Pfam" id="PF00669"/>
    </source>
</evidence>
<feature type="domain" description="Flagellin N-terminal" evidence="1">
    <location>
        <begin position="4"/>
        <end position="138"/>
    </location>
</feature>
<dbReference type="InterPro" id="IPR001029">
    <property type="entry name" value="Flagellin_N"/>
</dbReference>
<dbReference type="GO" id="GO:0071973">
    <property type="term" value="P:bacterial-type flagellum-dependent cell motility"/>
    <property type="evidence" value="ECO:0007669"/>
    <property type="project" value="InterPro"/>
</dbReference>
<accession>A0A2U8DLT7</accession>
<keyword evidence="2" id="KW-0969">Cilium</keyword>
<dbReference type="InterPro" id="IPR013384">
    <property type="entry name" value="Flagell_FlgL"/>
</dbReference>
<dbReference type="SUPFAM" id="SSF64518">
    <property type="entry name" value="Phase 1 flagellin"/>
    <property type="match status" value="1"/>
</dbReference>
<dbReference type="OrthoDB" id="9758307at2"/>
<dbReference type="EMBL" id="CP020953">
    <property type="protein sequence ID" value="AWI03666.1"/>
    <property type="molecule type" value="Genomic_DNA"/>
</dbReference>
<dbReference type="Gene3D" id="1.20.1330.10">
    <property type="entry name" value="f41 fragment of flagellin, N-terminal domain"/>
    <property type="match status" value="2"/>
</dbReference>
<protein>
    <submittedName>
        <fullName evidence="2">Flagellar hook-associated protein 3</fullName>
    </submittedName>
</protein>
<reference evidence="3" key="1">
    <citation type="submission" date="2017-04" db="EMBL/GenBank/DDBJ databases">
        <authorList>
            <person name="Song Y."/>
            <person name="Cho B.-K."/>
        </authorList>
    </citation>
    <scope>NUCLEOTIDE SEQUENCE [LARGE SCALE GENOMIC DNA]</scope>
    <source>
        <strain evidence="3">SL1</strain>
    </source>
</reference>
<dbReference type="KEGG" id="cdrk:B9W14_03925"/>
<name>A0A2U8DLT7_9CLOT</name>
<dbReference type="PANTHER" id="PTHR42792:SF1">
    <property type="entry name" value="FLAGELLAR HOOK-ASSOCIATED PROTEIN 3"/>
    <property type="match status" value="1"/>
</dbReference>
<dbReference type="Pfam" id="PF00669">
    <property type="entry name" value="Flagellin_N"/>
    <property type="match status" value="1"/>
</dbReference>
<organism evidence="2 3">
    <name type="scientific">Clostridium drakei</name>
    <dbReference type="NCBI Taxonomy" id="332101"/>
    <lineage>
        <taxon>Bacteria</taxon>
        <taxon>Bacillati</taxon>
        <taxon>Bacillota</taxon>
        <taxon>Clostridia</taxon>
        <taxon>Eubacteriales</taxon>
        <taxon>Clostridiaceae</taxon>
        <taxon>Clostridium</taxon>
    </lineage>
</organism>
<keyword evidence="3" id="KW-1185">Reference proteome</keyword>
<dbReference type="Proteomes" id="UP000244910">
    <property type="component" value="Chromosome"/>
</dbReference>
<keyword evidence="2" id="KW-0282">Flagellum</keyword>
<evidence type="ECO:0000313" key="3">
    <source>
        <dbReference type="Proteomes" id="UP000244910"/>
    </source>
</evidence>